<proteinExistence type="predicted"/>
<protein>
    <submittedName>
        <fullName evidence="1">Uncharacterized protein</fullName>
    </submittedName>
</protein>
<sequence>MLGHPNAWKLSVGGNPSWMAANGTHPIKSQHGQRRGWPKPPARCRHADIGFPAGITTALSQQIRNPVLGIEGFALDQVASFEVSGFDWFTKLVNLQAVRRSLDAGTSDGSASDWDVGPAAQPTGSSSLFGCGDF</sequence>
<dbReference type="AlphaFoldDB" id="A0A8A4TRT9"/>
<keyword evidence="2" id="KW-1185">Reference proteome</keyword>
<evidence type="ECO:0000313" key="2">
    <source>
        <dbReference type="Proteomes" id="UP000663929"/>
    </source>
</evidence>
<name>A0A8A4TRT9_SULCO</name>
<dbReference type="EMBL" id="CP071793">
    <property type="protein sequence ID" value="QTD49255.1"/>
    <property type="molecule type" value="Genomic_DNA"/>
</dbReference>
<organism evidence="1 2">
    <name type="scientific">Sulfidibacter corallicola</name>
    <dbReference type="NCBI Taxonomy" id="2818388"/>
    <lineage>
        <taxon>Bacteria</taxon>
        <taxon>Pseudomonadati</taxon>
        <taxon>Acidobacteriota</taxon>
        <taxon>Holophagae</taxon>
        <taxon>Acanthopleuribacterales</taxon>
        <taxon>Acanthopleuribacteraceae</taxon>
        <taxon>Sulfidibacter</taxon>
    </lineage>
</organism>
<evidence type="ECO:0000313" key="1">
    <source>
        <dbReference type="EMBL" id="QTD49255.1"/>
    </source>
</evidence>
<accession>A0A8A4TRT9</accession>
<reference evidence="1" key="1">
    <citation type="submission" date="2021-03" db="EMBL/GenBank/DDBJ databases">
        <title>Acanthopleuribacteraceae sp. M133.</title>
        <authorList>
            <person name="Wang G."/>
        </authorList>
    </citation>
    <scope>NUCLEOTIDE SEQUENCE</scope>
    <source>
        <strain evidence="1">M133</strain>
    </source>
</reference>
<gene>
    <name evidence="1" type="ORF">J3U87_27025</name>
</gene>
<dbReference type="RefSeq" id="WP_237378896.1">
    <property type="nucleotide sequence ID" value="NZ_CP071793.1"/>
</dbReference>
<dbReference type="KEGG" id="scor:J3U87_27025"/>
<dbReference type="Proteomes" id="UP000663929">
    <property type="component" value="Chromosome"/>
</dbReference>